<accession>A0AAU9MVZ6</accession>
<dbReference type="EMBL" id="CAKMRJ010003334">
    <property type="protein sequence ID" value="CAH1432218.1"/>
    <property type="molecule type" value="Genomic_DNA"/>
</dbReference>
<proteinExistence type="predicted"/>
<dbReference type="AlphaFoldDB" id="A0AAU9MVZ6"/>
<sequence length="106" mass="11799">MEDGPGGASSGAICRTPVQIANVNTPVANTSPITRMQNMEGPRETLQITTVVRHKNATTGGLVEEGGTSQQRKTTKKIELEEFEAFESFRTMRRLQKEKQLHKEKE</sequence>
<evidence type="ECO:0000313" key="1">
    <source>
        <dbReference type="EMBL" id="CAH1432218.1"/>
    </source>
</evidence>
<reference evidence="1 2" key="1">
    <citation type="submission" date="2022-01" db="EMBL/GenBank/DDBJ databases">
        <authorList>
            <person name="Xiong W."/>
            <person name="Schranz E."/>
        </authorList>
    </citation>
    <scope>NUCLEOTIDE SEQUENCE [LARGE SCALE GENOMIC DNA]</scope>
</reference>
<name>A0AAU9MVZ6_9ASTR</name>
<dbReference type="Proteomes" id="UP001157418">
    <property type="component" value="Unassembled WGS sequence"/>
</dbReference>
<evidence type="ECO:0000313" key="2">
    <source>
        <dbReference type="Proteomes" id="UP001157418"/>
    </source>
</evidence>
<protein>
    <recommendedName>
        <fullName evidence="3">TPX2 C-terminal domain-containing protein</fullName>
    </recommendedName>
</protein>
<gene>
    <name evidence="1" type="ORF">LVIROSA_LOCUS18884</name>
</gene>
<comment type="caution">
    <text evidence="1">The sequence shown here is derived from an EMBL/GenBank/DDBJ whole genome shotgun (WGS) entry which is preliminary data.</text>
</comment>
<keyword evidence="2" id="KW-1185">Reference proteome</keyword>
<evidence type="ECO:0008006" key="3">
    <source>
        <dbReference type="Google" id="ProtNLM"/>
    </source>
</evidence>
<organism evidence="1 2">
    <name type="scientific">Lactuca virosa</name>
    <dbReference type="NCBI Taxonomy" id="75947"/>
    <lineage>
        <taxon>Eukaryota</taxon>
        <taxon>Viridiplantae</taxon>
        <taxon>Streptophyta</taxon>
        <taxon>Embryophyta</taxon>
        <taxon>Tracheophyta</taxon>
        <taxon>Spermatophyta</taxon>
        <taxon>Magnoliopsida</taxon>
        <taxon>eudicotyledons</taxon>
        <taxon>Gunneridae</taxon>
        <taxon>Pentapetalae</taxon>
        <taxon>asterids</taxon>
        <taxon>campanulids</taxon>
        <taxon>Asterales</taxon>
        <taxon>Asteraceae</taxon>
        <taxon>Cichorioideae</taxon>
        <taxon>Cichorieae</taxon>
        <taxon>Lactucinae</taxon>
        <taxon>Lactuca</taxon>
    </lineage>
</organism>